<gene>
    <name evidence="2" type="ORF">K0504_01355</name>
</gene>
<dbReference type="RefSeq" id="WP_220102340.1">
    <property type="nucleotide sequence ID" value="NZ_JAHZSS010000001.1"/>
</dbReference>
<proteinExistence type="predicted"/>
<feature type="transmembrane region" description="Helical" evidence="1">
    <location>
        <begin position="71"/>
        <end position="88"/>
    </location>
</feature>
<comment type="caution">
    <text evidence="2">The sequence shown here is derived from an EMBL/GenBank/DDBJ whole genome shotgun (WGS) entry which is preliminary data.</text>
</comment>
<evidence type="ECO:0000313" key="2">
    <source>
        <dbReference type="EMBL" id="MBW8189668.1"/>
    </source>
</evidence>
<feature type="transmembrane region" description="Helical" evidence="1">
    <location>
        <begin position="100"/>
        <end position="118"/>
    </location>
</feature>
<keyword evidence="1" id="KW-1133">Transmembrane helix</keyword>
<evidence type="ECO:0000313" key="3">
    <source>
        <dbReference type="Proteomes" id="UP001166251"/>
    </source>
</evidence>
<protein>
    <submittedName>
        <fullName evidence="2">DUF4345 family protein</fullName>
    </submittedName>
</protein>
<keyword evidence="1" id="KW-0472">Membrane</keyword>
<feature type="transmembrane region" description="Helical" evidence="1">
    <location>
        <begin position="46"/>
        <end position="65"/>
    </location>
</feature>
<feature type="transmembrane region" description="Helical" evidence="1">
    <location>
        <begin position="6"/>
        <end position="25"/>
    </location>
</feature>
<sequence>MTESPYLLKFIGAALIIVGILMATFPELVSNKPVPTDTFKAVERRIWWGLLIGIGLLLQFHHQLIPWQTTVSATLASLLVGLLIARLIGIALDGSVAKQWFNVGIELVLLAPLVWWYFSVRS</sequence>
<keyword evidence="1" id="KW-0812">Transmembrane</keyword>
<organism evidence="2 3">
    <name type="scientific">Neiella holothuriorum</name>
    <dbReference type="NCBI Taxonomy" id="2870530"/>
    <lineage>
        <taxon>Bacteria</taxon>
        <taxon>Pseudomonadati</taxon>
        <taxon>Pseudomonadota</taxon>
        <taxon>Gammaproteobacteria</taxon>
        <taxon>Alteromonadales</taxon>
        <taxon>Echinimonadaceae</taxon>
        <taxon>Neiella</taxon>
    </lineage>
</organism>
<accession>A0ABS7ECI2</accession>
<reference evidence="2" key="1">
    <citation type="submission" date="2021-07" db="EMBL/GenBank/DDBJ databases">
        <title>Neiella marina sp. nov., isolated from the intestinal content of sea cucumber Apostichopus japonicus.</title>
        <authorList>
            <person name="Bai X."/>
        </authorList>
    </citation>
    <scope>NUCLEOTIDE SEQUENCE</scope>
    <source>
        <strain evidence="2">126</strain>
    </source>
</reference>
<keyword evidence="3" id="KW-1185">Reference proteome</keyword>
<name>A0ABS7ECI2_9GAMM</name>
<dbReference type="InterPro" id="IPR025597">
    <property type="entry name" value="DUF4345"/>
</dbReference>
<evidence type="ECO:0000256" key="1">
    <source>
        <dbReference type="SAM" id="Phobius"/>
    </source>
</evidence>
<dbReference type="Pfam" id="PF14248">
    <property type="entry name" value="DUF4345"/>
    <property type="match status" value="1"/>
</dbReference>
<dbReference type="Proteomes" id="UP001166251">
    <property type="component" value="Unassembled WGS sequence"/>
</dbReference>
<dbReference type="EMBL" id="JAHZSS010000001">
    <property type="protein sequence ID" value="MBW8189668.1"/>
    <property type="molecule type" value="Genomic_DNA"/>
</dbReference>